<feature type="transmembrane region" description="Helical" evidence="9">
    <location>
        <begin position="182"/>
        <end position="204"/>
    </location>
</feature>
<keyword evidence="11" id="KW-1185">Reference proteome</keyword>
<dbReference type="PANTHER" id="PTHR36488:SF11">
    <property type="entry name" value="CASP-LIKE PROTEIN"/>
    <property type="match status" value="1"/>
</dbReference>
<evidence type="ECO:0000313" key="11">
    <source>
        <dbReference type="Proteomes" id="UP000694864"/>
    </source>
</evidence>
<comment type="similarity">
    <text evidence="2 9">Belongs to the Casparian strip membrane proteins (CASP) family.</text>
</comment>
<keyword evidence="4 9" id="KW-0812">Transmembrane</keyword>
<evidence type="ECO:0000256" key="3">
    <source>
        <dbReference type="ARBA" id="ARBA00022475"/>
    </source>
</evidence>
<evidence type="ECO:0000256" key="9">
    <source>
        <dbReference type="RuleBase" id="RU361233"/>
    </source>
</evidence>
<feature type="transmembrane region" description="Helical" evidence="9">
    <location>
        <begin position="132"/>
        <end position="156"/>
    </location>
</feature>
<dbReference type="NCBIfam" id="TIGR01569">
    <property type="entry name" value="A_tha_TIGR01569"/>
    <property type="match status" value="1"/>
</dbReference>
<comment type="function">
    <text evidence="8">Regulates membrane-cell wall junctions and localized cell wall deposition. Required for establishment of the Casparian strip membrane domain (CSD) and the subsequent formation of Casparian strips, a cell wall modification of the root endodermis that determines an apoplastic barrier between the intraorganismal apoplasm and the extraorganismal apoplasm and prevents lateral diffusion.</text>
</comment>
<evidence type="ECO:0000313" key="12">
    <source>
        <dbReference type="RefSeq" id="XP_010505142.1"/>
    </source>
</evidence>
<keyword evidence="6 9" id="KW-0472">Membrane</keyword>
<evidence type="ECO:0000256" key="5">
    <source>
        <dbReference type="ARBA" id="ARBA00022989"/>
    </source>
</evidence>
<dbReference type="RefSeq" id="XP_010505142.1">
    <property type="nucleotide sequence ID" value="XM_010506840.2"/>
</dbReference>
<comment type="subunit">
    <text evidence="9">Homodimer and heterodimers.</text>
</comment>
<accession>A0ABM0YS90</accession>
<sequence length="207" mass="21914">MTKESTTIDVGEPSTVTKSSSHVVVDGKKKKGFVAAAAGGGAKRGLAIFDFLLRLGAIAVTIGAASVMYTAEETLPFFTQFLQFQAGYDDLPAFQYFVIAVAIVASYLVLSLPFSIIAIIRPLAVAPRLILLIFDTLVVTLNTSAAAAAASIVYLAHNGNQSTNWLPICQQFGDFCQNVSTAVVAASIAILFFIVLIIISAVALKRH</sequence>
<name>A0ABM0YS90_CAMSA</name>
<evidence type="ECO:0000256" key="8">
    <source>
        <dbReference type="ARBA" id="ARBA00025302"/>
    </source>
</evidence>
<gene>
    <name evidence="12" type="primary">LOC104782027</name>
</gene>
<reference evidence="11" key="1">
    <citation type="journal article" date="2014" name="Nat. Commun.">
        <title>The emerging biofuel crop Camelina sativa retains a highly undifferentiated hexaploid genome structure.</title>
        <authorList>
            <person name="Kagale S."/>
            <person name="Koh C."/>
            <person name="Nixon J."/>
            <person name="Bollina V."/>
            <person name="Clarke W.E."/>
            <person name="Tuteja R."/>
            <person name="Spillane C."/>
            <person name="Robinson S.J."/>
            <person name="Links M.G."/>
            <person name="Clarke C."/>
            <person name="Higgins E.E."/>
            <person name="Huebert T."/>
            <person name="Sharpe A.G."/>
            <person name="Parkin I.A."/>
        </authorList>
    </citation>
    <scope>NUCLEOTIDE SEQUENCE [LARGE SCALE GENOMIC DNA]</scope>
    <source>
        <strain evidence="11">cv. DH55</strain>
    </source>
</reference>
<evidence type="ECO:0000256" key="2">
    <source>
        <dbReference type="ARBA" id="ARBA00007651"/>
    </source>
</evidence>
<dbReference type="Pfam" id="PF04535">
    <property type="entry name" value="CASP_dom"/>
    <property type="match status" value="1"/>
</dbReference>
<feature type="domain" description="Casparian strip membrane protein" evidence="10">
    <location>
        <begin position="44"/>
        <end position="192"/>
    </location>
</feature>
<dbReference type="InterPro" id="IPR006702">
    <property type="entry name" value="CASP_dom"/>
</dbReference>
<evidence type="ECO:0000256" key="4">
    <source>
        <dbReference type="ARBA" id="ARBA00022692"/>
    </source>
</evidence>
<dbReference type="Proteomes" id="UP000694864">
    <property type="component" value="Chromosome 4"/>
</dbReference>
<protein>
    <recommendedName>
        <fullName evidence="9">CASP-like protein</fullName>
    </recommendedName>
</protein>
<keyword evidence="3 9" id="KW-1003">Cell membrane</keyword>
<keyword evidence="5 9" id="KW-1133">Transmembrane helix</keyword>
<evidence type="ECO:0000259" key="10">
    <source>
        <dbReference type="Pfam" id="PF04535"/>
    </source>
</evidence>
<keyword evidence="7" id="KW-0961">Cell wall biogenesis/degradation</keyword>
<dbReference type="GeneID" id="104782027"/>
<feature type="transmembrane region" description="Helical" evidence="9">
    <location>
        <begin position="51"/>
        <end position="71"/>
    </location>
</feature>
<dbReference type="InterPro" id="IPR006459">
    <property type="entry name" value="CASP/CASPL"/>
</dbReference>
<evidence type="ECO:0000256" key="1">
    <source>
        <dbReference type="ARBA" id="ARBA00004651"/>
    </source>
</evidence>
<proteinExistence type="inferred from homology"/>
<organism evidence="11 12">
    <name type="scientific">Camelina sativa</name>
    <name type="common">False flax</name>
    <name type="synonym">Myagrum sativum</name>
    <dbReference type="NCBI Taxonomy" id="90675"/>
    <lineage>
        <taxon>Eukaryota</taxon>
        <taxon>Viridiplantae</taxon>
        <taxon>Streptophyta</taxon>
        <taxon>Embryophyta</taxon>
        <taxon>Tracheophyta</taxon>
        <taxon>Spermatophyta</taxon>
        <taxon>Magnoliopsida</taxon>
        <taxon>eudicotyledons</taxon>
        <taxon>Gunneridae</taxon>
        <taxon>Pentapetalae</taxon>
        <taxon>rosids</taxon>
        <taxon>malvids</taxon>
        <taxon>Brassicales</taxon>
        <taxon>Brassicaceae</taxon>
        <taxon>Camelineae</taxon>
        <taxon>Camelina</taxon>
    </lineage>
</organism>
<dbReference type="InterPro" id="IPR044173">
    <property type="entry name" value="CASPL"/>
</dbReference>
<comment type="subcellular location">
    <subcellularLocation>
        <location evidence="1 9">Cell membrane</location>
        <topology evidence="1 9">Multi-pass membrane protein</topology>
    </subcellularLocation>
</comment>
<dbReference type="PANTHER" id="PTHR36488">
    <property type="entry name" value="CASP-LIKE PROTEIN 1U1"/>
    <property type="match status" value="1"/>
</dbReference>
<reference evidence="12" key="2">
    <citation type="submission" date="2025-08" db="UniProtKB">
        <authorList>
            <consortium name="RefSeq"/>
        </authorList>
    </citation>
    <scope>IDENTIFICATION</scope>
    <source>
        <tissue evidence="12">Leaf</tissue>
    </source>
</reference>
<evidence type="ECO:0000256" key="6">
    <source>
        <dbReference type="ARBA" id="ARBA00023136"/>
    </source>
</evidence>
<evidence type="ECO:0000256" key="7">
    <source>
        <dbReference type="ARBA" id="ARBA00023316"/>
    </source>
</evidence>
<feature type="transmembrane region" description="Helical" evidence="9">
    <location>
        <begin position="94"/>
        <end position="120"/>
    </location>
</feature>